<gene>
    <name evidence="1" type="ORF">GCM10011383_13610</name>
</gene>
<dbReference type="RefSeq" id="WP_188812414.1">
    <property type="nucleotide sequence ID" value="NZ_BMHT01000002.1"/>
</dbReference>
<accession>A0ABQ1TU41</accession>
<dbReference type="EMBL" id="BMHT01000002">
    <property type="protein sequence ID" value="GGF03833.1"/>
    <property type="molecule type" value="Genomic_DNA"/>
</dbReference>
<reference evidence="2" key="1">
    <citation type="journal article" date="2019" name="Int. J. Syst. Evol. Microbiol.">
        <title>The Global Catalogue of Microorganisms (GCM) 10K type strain sequencing project: providing services to taxonomists for standard genome sequencing and annotation.</title>
        <authorList>
            <consortium name="The Broad Institute Genomics Platform"/>
            <consortium name="The Broad Institute Genome Sequencing Center for Infectious Disease"/>
            <person name="Wu L."/>
            <person name="Ma J."/>
        </authorList>
    </citation>
    <scope>NUCLEOTIDE SEQUENCE [LARGE SCALE GENOMIC DNA]</scope>
    <source>
        <strain evidence="2">CGMCC 1.15197</strain>
    </source>
</reference>
<organism evidence="1 2">
    <name type="scientific">Hymenobacter cavernae</name>
    <dbReference type="NCBI Taxonomy" id="2044852"/>
    <lineage>
        <taxon>Bacteria</taxon>
        <taxon>Pseudomonadati</taxon>
        <taxon>Bacteroidota</taxon>
        <taxon>Cytophagia</taxon>
        <taxon>Cytophagales</taxon>
        <taxon>Hymenobacteraceae</taxon>
        <taxon>Hymenobacter</taxon>
    </lineage>
</organism>
<evidence type="ECO:0000313" key="2">
    <source>
        <dbReference type="Proteomes" id="UP000632273"/>
    </source>
</evidence>
<name>A0ABQ1TU41_9BACT</name>
<evidence type="ECO:0000313" key="1">
    <source>
        <dbReference type="EMBL" id="GGF03833.1"/>
    </source>
</evidence>
<keyword evidence="2" id="KW-1185">Reference proteome</keyword>
<proteinExistence type="predicted"/>
<dbReference type="Proteomes" id="UP000632273">
    <property type="component" value="Unassembled WGS sequence"/>
</dbReference>
<comment type="caution">
    <text evidence="1">The sequence shown here is derived from an EMBL/GenBank/DDBJ whole genome shotgun (WGS) entry which is preliminary data.</text>
</comment>
<sequence>MVHENNTPATQDQNEQELTNGLFVLELEERLEMVQTAAASAPVISCCLDG</sequence>
<protein>
    <submittedName>
        <fullName evidence="1">Uncharacterized protein</fullName>
    </submittedName>
</protein>